<evidence type="ECO:0000313" key="2">
    <source>
        <dbReference type="EnsemblPlants" id="AUR62031320-RA:cds"/>
    </source>
</evidence>
<name>A0A803MKH9_CHEQI</name>
<protein>
    <recommendedName>
        <fullName evidence="1">Myb/SANT-like domain-containing protein</fullName>
    </recommendedName>
</protein>
<dbReference type="KEGG" id="cqi:110716638"/>
<gene>
    <name evidence="2" type="primary">LOC110716638</name>
</gene>
<accession>A0A803MKH9</accession>
<keyword evidence="3" id="KW-1185">Reference proteome</keyword>
<dbReference type="RefSeq" id="XP_021750978.1">
    <property type="nucleotide sequence ID" value="XM_021895286.1"/>
</dbReference>
<reference evidence="2" key="1">
    <citation type="journal article" date="2017" name="Nature">
        <title>The genome of Chenopodium quinoa.</title>
        <authorList>
            <person name="Jarvis D.E."/>
            <person name="Ho Y.S."/>
            <person name="Lightfoot D.J."/>
            <person name="Schmoeckel S.M."/>
            <person name="Li B."/>
            <person name="Borm T.J.A."/>
            <person name="Ohyanagi H."/>
            <person name="Mineta K."/>
            <person name="Michell C.T."/>
            <person name="Saber N."/>
            <person name="Kharbatia N.M."/>
            <person name="Rupper R.R."/>
            <person name="Sharp A.R."/>
            <person name="Dally N."/>
            <person name="Boughton B.A."/>
            <person name="Woo Y.H."/>
            <person name="Gao G."/>
            <person name="Schijlen E.G.W.M."/>
            <person name="Guo X."/>
            <person name="Momin A.A."/>
            <person name="Negrao S."/>
            <person name="Al-Babili S."/>
            <person name="Gehring C."/>
            <person name="Roessner U."/>
            <person name="Jung C."/>
            <person name="Murphy K."/>
            <person name="Arold S.T."/>
            <person name="Gojobori T."/>
            <person name="van der Linden C.G."/>
            <person name="van Loo E.N."/>
            <person name="Jellen E.N."/>
            <person name="Maughan P.J."/>
            <person name="Tester M."/>
        </authorList>
    </citation>
    <scope>NUCLEOTIDE SEQUENCE [LARGE SCALE GENOMIC DNA]</scope>
    <source>
        <strain evidence="2">cv. PI 614886</strain>
    </source>
</reference>
<organism evidence="2 3">
    <name type="scientific">Chenopodium quinoa</name>
    <name type="common">Quinoa</name>
    <dbReference type="NCBI Taxonomy" id="63459"/>
    <lineage>
        <taxon>Eukaryota</taxon>
        <taxon>Viridiplantae</taxon>
        <taxon>Streptophyta</taxon>
        <taxon>Embryophyta</taxon>
        <taxon>Tracheophyta</taxon>
        <taxon>Spermatophyta</taxon>
        <taxon>Magnoliopsida</taxon>
        <taxon>eudicotyledons</taxon>
        <taxon>Gunneridae</taxon>
        <taxon>Pentapetalae</taxon>
        <taxon>Caryophyllales</taxon>
        <taxon>Chenopodiaceae</taxon>
        <taxon>Chenopodioideae</taxon>
        <taxon>Atripliceae</taxon>
        <taxon>Chenopodium</taxon>
    </lineage>
</organism>
<dbReference type="OMA" id="KHKAWNE"/>
<dbReference type="AlphaFoldDB" id="A0A803MKH9"/>
<dbReference type="Gramene" id="AUR62031320-RA">
    <property type="protein sequence ID" value="AUR62031320-RA:cds"/>
    <property type="gene ID" value="AUR62031320"/>
</dbReference>
<evidence type="ECO:0000259" key="1">
    <source>
        <dbReference type="Pfam" id="PF12776"/>
    </source>
</evidence>
<feature type="domain" description="Myb/SANT-like" evidence="1">
    <location>
        <begin position="31"/>
        <end position="95"/>
    </location>
</feature>
<dbReference type="Proteomes" id="UP000596660">
    <property type="component" value="Unplaced"/>
</dbReference>
<proteinExistence type="predicted"/>
<dbReference type="OrthoDB" id="1676438at2759"/>
<dbReference type="GeneID" id="110716638"/>
<dbReference type="Pfam" id="PF12776">
    <property type="entry name" value="Myb_DNA-bind_3"/>
    <property type="match status" value="1"/>
</dbReference>
<evidence type="ECO:0000313" key="3">
    <source>
        <dbReference type="Proteomes" id="UP000596660"/>
    </source>
</evidence>
<reference evidence="2" key="2">
    <citation type="submission" date="2021-03" db="UniProtKB">
        <authorList>
            <consortium name="EnsemblPlants"/>
        </authorList>
    </citation>
    <scope>IDENTIFICATION</scope>
</reference>
<dbReference type="InterPro" id="IPR024752">
    <property type="entry name" value="Myb/SANT-like_dom"/>
</dbReference>
<dbReference type="EnsemblPlants" id="AUR62031320-RA">
    <property type="protein sequence ID" value="AUR62031320-RA:cds"/>
    <property type="gene ID" value="AUR62031320"/>
</dbReference>
<sequence>MSTQRASFTSDVVTILLGILPDHVFSLAGGKTDWDVVARTLNTRTGKNFTSLSIMNWFTNMKNKHKAWNELKNWTGIGWSNGCPDVDVESEKWQAFVKRYRSIAKAFLKTPLENEEDWDKILISGYAKEVLSVEGSVEAESSWDPDNVHEIETRITWDIDACLDQLKRSSKPKNPFDEVLNILESMGIIAKYGEAFVVDILDSFRSIPGAIDLFTSLCSDVGRLHFLRKHCKLEDEVYKPNTLCTSLLVKGLYDN</sequence>